<sequence>MAFAIGKWTSTYFGELQMKRIKKLALIGAIAIPVTLGVGQNAKAQDFFGSVISGFGEEVGGIGGGIFRGAFTAVTGFETPQLFAQDMFSSILGKEKLDLPIASNVEEHVGELGSVDLQSAAEASQDSLQGLIEDNTGIMSNMAAKAQGQSFQRAAIQASAQNTLSQEAQTAARSSIESTGETNAKQAEALSDVMQFTVTQDIAKYQAVLNQAQNNILGDIKAGQITSAQSDAQTNQLLSNIDGSLAEIKNQGSDSNAGAIASLSASKGALNLF</sequence>
<accession>A0A2W1JFY8</accession>
<dbReference type="AlphaFoldDB" id="A0A2W1JFY8"/>
<reference evidence="1 2" key="1">
    <citation type="journal article" date="2018" name="Sci. Rep.">
        <title>A novel species of the marine cyanobacterium Acaryochloris with a unique pigment content and lifestyle.</title>
        <authorList>
            <person name="Partensky F."/>
            <person name="Six C."/>
            <person name="Ratin M."/>
            <person name="Garczarek L."/>
            <person name="Vaulot D."/>
            <person name="Probert I."/>
            <person name="Calteau A."/>
            <person name="Gourvil P."/>
            <person name="Marie D."/>
            <person name="Grebert T."/>
            <person name="Bouchier C."/>
            <person name="Le Panse S."/>
            <person name="Gachenot M."/>
            <person name="Rodriguez F."/>
            <person name="Garrido J.L."/>
        </authorList>
    </citation>
    <scope>NUCLEOTIDE SEQUENCE [LARGE SCALE GENOMIC DNA]</scope>
    <source>
        <strain evidence="1 2">RCC1774</strain>
    </source>
</reference>
<name>A0A2W1JFY8_9CYAN</name>
<gene>
    <name evidence="1" type="ORF">C1752_10582</name>
</gene>
<protein>
    <submittedName>
        <fullName evidence="1">Uncharacterized protein</fullName>
    </submittedName>
</protein>
<evidence type="ECO:0000313" key="2">
    <source>
        <dbReference type="Proteomes" id="UP000248857"/>
    </source>
</evidence>
<keyword evidence="2" id="KW-1185">Reference proteome</keyword>
<evidence type="ECO:0000313" key="1">
    <source>
        <dbReference type="EMBL" id="PZD70575.1"/>
    </source>
</evidence>
<dbReference type="Proteomes" id="UP000248857">
    <property type="component" value="Unassembled WGS sequence"/>
</dbReference>
<organism evidence="1 2">
    <name type="scientific">Acaryochloris thomasi RCC1774</name>
    <dbReference type="NCBI Taxonomy" id="1764569"/>
    <lineage>
        <taxon>Bacteria</taxon>
        <taxon>Bacillati</taxon>
        <taxon>Cyanobacteriota</taxon>
        <taxon>Cyanophyceae</taxon>
        <taxon>Acaryochloridales</taxon>
        <taxon>Acaryochloridaceae</taxon>
        <taxon>Acaryochloris</taxon>
        <taxon>Acaryochloris thomasi</taxon>
    </lineage>
</organism>
<comment type="caution">
    <text evidence="1">The sequence shown here is derived from an EMBL/GenBank/DDBJ whole genome shotgun (WGS) entry which is preliminary data.</text>
</comment>
<dbReference type="EMBL" id="PQWO01000033">
    <property type="protein sequence ID" value="PZD70575.1"/>
    <property type="molecule type" value="Genomic_DNA"/>
</dbReference>
<proteinExistence type="predicted"/>